<dbReference type="PANTHER" id="PTHR46872:SF10">
    <property type="entry name" value="MYB-LIKE DOMAIN-CONTAINING PROTEIN"/>
    <property type="match status" value="1"/>
</dbReference>
<name>A0A834YVZ6_TETSI</name>
<reference evidence="2 3" key="1">
    <citation type="submission" date="2020-04" db="EMBL/GenBank/DDBJ databases">
        <title>Plant Genome Project.</title>
        <authorList>
            <person name="Zhang R.-G."/>
        </authorList>
    </citation>
    <scope>NUCLEOTIDE SEQUENCE [LARGE SCALE GENOMIC DNA]</scope>
    <source>
        <strain evidence="2">YNK0</strain>
        <tissue evidence="2">Leaf</tissue>
    </source>
</reference>
<gene>
    <name evidence="2" type="ORF">HHK36_018519</name>
</gene>
<dbReference type="EMBL" id="JABCRI010000012">
    <property type="protein sequence ID" value="KAF8396884.1"/>
    <property type="molecule type" value="Genomic_DNA"/>
</dbReference>
<organism evidence="2 3">
    <name type="scientific">Tetracentron sinense</name>
    <name type="common">Spur-leaf</name>
    <dbReference type="NCBI Taxonomy" id="13715"/>
    <lineage>
        <taxon>Eukaryota</taxon>
        <taxon>Viridiplantae</taxon>
        <taxon>Streptophyta</taxon>
        <taxon>Embryophyta</taxon>
        <taxon>Tracheophyta</taxon>
        <taxon>Spermatophyta</taxon>
        <taxon>Magnoliopsida</taxon>
        <taxon>Trochodendrales</taxon>
        <taxon>Trochodendraceae</taxon>
        <taxon>Tetracentron</taxon>
    </lineage>
</organism>
<comment type="caution">
    <text evidence="2">The sequence shown here is derived from an EMBL/GenBank/DDBJ whole genome shotgun (WGS) entry which is preliminary data.</text>
</comment>
<evidence type="ECO:0000313" key="2">
    <source>
        <dbReference type="EMBL" id="KAF8396884.1"/>
    </source>
</evidence>
<dbReference type="OrthoDB" id="1938526at2759"/>
<dbReference type="AlphaFoldDB" id="A0A834YVZ6"/>
<accession>A0A834YVZ6</accession>
<sequence>MTGCWLERKIEVSPPKGDHIRTKKLYIDSNYLSQKHESLPDMLLWLKEVAIDPCNPRASRGSVQQSWGLILQVRKVLLLGNDEFPRKKRKLQQFLREKSTATSELTSEKSYQKSFTGLSRRKSYSSSSMTRLPNCADSMEILIQPILRNPCSLVRLWNFGESLPEKQLSTEGYPSCQDDTLDWTSPPNEEFPLLIDSDESVNGSNPLSPAKQILRNPPLIKFDDSVDSSNPSSTKKPKQLNLQTSRRSIKLLNSIGDYRPRMAIPVGPLFQADVPDWIGLSDKGNPYGSNGDSDNPKWLGSRIWPVEGECIETNGELVGKGRPDSCSCVSPGSVECIKHHIAEERFRLQSELGPTFLSWKFDEMGEEVSKLWTLKEERSFKSLVKLNPISRGKSFWKPALKFFPSKCKENIVSYYFNVFVPRRMLMQTRSNSEILDSDDDEAEEVLNSKGSWKRCRAENGSFGSSKDVKTRYLIRPH</sequence>
<dbReference type="Proteomes" id="UP000655225">
    <property type="component" value="Unassembled WGS sequence"/>
</dbReference>
<proteinExistence type="predicted"/>
<evidence type="ECO:0000256" key="1">
    <source>
        <dbReference type="SAM" id="MobiDB-lite"/>
    </source>
</evidence>
<keyword evidence="3" id="KW-1185">Reference proteome</keyword>
<dbReference type="OMA" id="NCADSME"/>
<feature type="region of interest" description="Disordered" evidence="1">
    <location>
        <begin position="220"/>
        <end position="241"/>
    </location>
</feature>
<feature type="compositionally biased region" description="Polar residues" evidence="1">
    <location>
        <begin position="227"/>
        <end position="241"/>
    </location>
</feature>
<evidence type="ECO:0000313" key="3">
    <source>
        <dbReference type="Proteomes" id="UP000655225"/>
    </source>
</evidence>
<dbReference type="PANTHER" id="PTHR46872">
    <property type="entry name" value="DNA BINDING PROTEIN"/>
    <property type="match status" value="1"/>
</dbReference>
<evidence type="ECO:0008006" key="4">
    <source>
        <dbReference type="Google" id="ProtNLM"/>
    </source>
</evidence>
<protein>
    <recommendedName>
        <fullName evidence="4">ELM2 domain-containing protein</fullName>
    </recommendedName>
</protein>